<gene>
    <name evidence="2" type="ORF">FLP10_09410</name>
</gene>
<dbReference type="Proteomes" id="UP000324678">
    <property type="component" value="Chromosome"/>
</dbReference>
<feature type="transmembrane region" description="Helical" evidence="1">
    <location>
        <begin position="91"/>
        <end position="110"/>
    </location>
</feature>
<proteinExistence type="predicted"/>
<keyword evidence="1" id="KW-1133">Transmembrane helix</keyword>
<dbReference type="RefSeq" id="WP_149160630.1">
    <property type="nucleotide sequence ID" value="NZ_CP043505.1"/>
</dbReference>
<keyword evidence="3" id="KW-1185">Reference proteome</keyword>
<dbReference type="EMBL" id="CP043505">
    <property type="protein sequence ID" value="QEO14611.1"/>
    <property type="molecule type" value="Genomic_DNA"/>
</dbReference>
<organism evidence="2 3">
    <name type="scientific">Agromyces intestinalis</name>
    <dbReference type="NCBI Taxonomy" id="2592652"/>
    <lineage>
        <taxon>Bacteria</taxon>
        <taxon>Bacillati</taxon>
        <taxon>Actinomycetota</taxon>
        <taxon>Actinomycetes</taxon>
        <taxon>Micrococcales</taxon>
        <taxon>Microbacteriaceae</taxon>
        <taxon>Agromyces</taxon>
    </lineage>
</organism>
<keyword evidence="1" id="KW-0472">Membrane</keyword>
<keyword evidence="1" id="KW-0812">Transmembrane</keyword>
<dbReference type="AlphaFoldDB" id="A0A5C1YER9"/>
<feature type="transmembrane region" description="Helical" evidence="1">
    <location>
        <begin position="66"/>
        <end position="85"/>
    </location>
</feature>
<evidence type="ECO:0000256" key="1">
    <source>
        <dbReference type="SAM" id="Phobius"/>
    </source>
</evidence>
<feature type="transmembrane region" description="Helical" evidence="1">
    <location>
        <begin position="12"/>
        <end position="32"/>
    </location>
</feature>
<reference evidence="2 3" key="1">
    <citation type="submission" date="2019-09" db="EMBL/GenBank/DDBJ databases">
        <title>Genome sequencing of strain KACC 19306.</title>
        <authorList>
            <person name="Heo J."/>
            <person name="Kim S.-J."/>
            <person name="Kim J.-S."/>
            <person name="Hong S.-B."/>
            <person name="Kwon S.-W."/>
        </authorList>
    </citation>
    <scope>NUCLEOTIDE SEQUENCE [LARGE SCALE GENOMIC DNA]</scope>
    <source>
        <strain evidence="2 3">KACC 19306</strain>
    </source>
</reference>
<dbReference type="KEGG" id="ail:FLP10_09410"/>
<feature type="transmembrane region" description="Helical" evidence="1">
    <location>
        <begin position="38"/>
        <end position="59"/>
    </location>
</feature>
<sequence>MTGPRPGGVTLVAVIAWISGALQIIGGVIQLFPGGQNFGAGVWAIIIGAITIVVSLGLFRGSNVARIIVTIVFAINLVSAFFLLFAGGPGAFWSSLFSGLLALVGILLLYTKPANRYFS</sequence>
<evidence type="ECO:0000313" key="3">
    <source>
        <dbReference type="Proteomes" id="UP000324678"/>
    </source>
</evidence>
<protein>
    <submittedName>
        <fullName evidence="2">Uncharacterized protein</fullName>
    </submittedName>
</protein>
<accession>A0A5C1YER9</accession>
<dbReference type="OrthoDB" id="4981655at2"/>
<name>A0A5C1YER9_9MICO</name>
<evidence type="ECO:0000313" key="2">
    <source>
        <dbReference type="EMBL" id="QEO14611.1"/>
    </source>
</evidence>